<dbReference type="Gene3D" id="3.40.50.410">
    <property type="entry name" value="von Willebrand factor, type A domain"/>
    <property type="match status" value="1"/>
</dbReference>
<proteinExistence type="predicted"/>
<name>A0A7X3SPX4_9HYPH</name>
<dbReference type="PROSITE" id="PS50234">
    <property type="entry name" value="VWFA"/>
    <property type="match status" value="1"/>
</dbReference>
<gene>
    <name evidence="2" type="ORF">GR328_14590</name>
</gene>
<dbReference type="RefSeq" id="WP_160885248.1">
    <property type="nucleotide sequence ID" value="NZ_WURB01000009.1"/>
</dbReference>
<reference evidence="2 3" key="2">
    <citation type="submission" date="2020-01" db="EMBL/GenBank/DDBJ databases">
        <title>Microvirga sp. nov., an arsenate reduction bacterium isolated from Tibet hotspring sediments.</title>
        <authorList>
            <person name="Xian W.-D."/>
            <person name="Li W.-J."/>
        </authorList>
    </citation>
    <scope>NUCLEOTIDE SEQUENCE [LARGE SCALE GENOMIC DNA]</scope>
    <source>
        <strain evidence="2 3">KCTC 23863</strain>
    </source>
</reference>
<feature type="domain" description="VWFA" evidence="1">
    <location>
        <begin position="89"/>
        <end position="286"/>
    </location>
</feature>
<evidence type="ECO:0000313" key="3">
    <source>
        <dbReference type="Proteomes" id="UP000436483"/>
    </source>
</evidence>
<evidence type="ECO:0000259" key="1">
    <source>
        <dbReference type="PROSITE" id="PS50234"/>
    </source>
</evidence>
<dbReference type="InterPro" id="IPR002035">
    <property type="entry name" value="VWF_A"/>
</dbReference>
<dbReference type="EMBL" id="WURB01000009">
    <property type="protein sequence ID" value="MXQ12663.1"/>
    <property type="molecule type" value="Genomic_DNA"/>
</dbReference>
<dbReference type="SUPFAM" id="SSF53300">
    <property type="entry name" value="vWA-like"/>
    <property type="match status" value="1"/>
</dbReference>
<protein>
    <submittedName>
        <fullName evidence="2">VWA domain-containing protein</fullName>
    </submittedName>
</protein>
<accession>A0A7X3SPX4</accession>
<evidence type="ECO:0000313" key="2">
    <source>
        <dbReference type="EMBL" id="MXQ12663.1"/>
    </source>
</evidence>
<organism evidence="2 3">
    <name type="scientific">Microvirga makkahensis</name>
    <dbReference type="NCBI Taxonomy" id="1128670"/>
    <lineage>
        <taxon>Bacteria</taxon>
        <taxon>Pseudomonadati</taxon>
        <taxon>Pseudomonadota</taxon>
        <taxon>Alphaproteobacteria</taxon>
        <taxon>Hyphomicrobiales</taxon>
        <taxon>Methylobacteriaceae</taxon>
        <taxon>Microvirga</taxon>
    </lineage>
</organism>
<reference evidence="2 3" key="1">
    <citation type="submission" date="2019-12" db="EMBL/GenBank/DDBJ databases">
        <authorList>
            <person name="Yuan C.-G."/>
        </authorList>
    </citation>
    <scope>NUCLEOTIDE SEQUENCE [LARGE SCALE GENOMIC DNA]</scope>
    <source>
        <strain evidence="2 3">KCTC 23863</strain>
    </source>
</reference>
<dbReference type="SMART" id="SM00327">
    <property type="entry name" value="VWA"/>
    <property type="match status" value="1"/>
</dbReference>
<sequence>MKAILVVHHEVRPETYLLDDRAGAVRSYFPLFQVGADSAEPRRDTVASAQAYVGQFIRDDAGACFGETHFSLARIEGKQEDSGSAFLRRAIVLIDGSGSMAGRLNGRTKLDLARQAARTFIDSLPSDAEASGIAFGQQGNNTRAGKEQSCSAINTLAAMTPHHSALLATLDETKAVGWPPLAAAIEQAQAMLQNSSSSGEQIIYGISDGEETFGGDPVEIARRVNQGQTRAIVNIIGFGLPPKEAASLKSVANAGGGTFVDAHTNRAFNEAMGVVRESNRRAGNAVRPGEARPCPT</sequence>
<dbReference type="Proteomes" id="UP000436483">
    <property type="component" value="Unassembled WGS sequence"/>
</dbReference>
<keyword evidence="3" id="KW-1185">Reference proteome</keyword>
<dbReference type="Pfam" id="PF13519">
    <property type="entry name" value="VWA_2"/>
    <property type="match status" value="1"/>
</dbReference>
<comment type="caution">
    <text evidence="2">The sequence shown here is derived from an EMBL/GenBank/DDBJ whole genome shotgun (WGS) entry which is preliminary data.</text>
</comment>
<dbReference type="AlphaFoldDB" id="A0A7X3SPX4"/>
<dbReference type="InterPro" id="IPR036465">
    <property type="entry name" value="vWFA_dom_sf"/>
</dbReference>
<dbReference type="OrthoDB" id="9783818at2"/>